<name>A0ABS0F0K0_9BACL</name>
<feature type="compositionally biased region" description="Basic and acidic residues" evidence="1">
    <location>
        <begin position="700"/>
        <end position="711"/>
    </location>
</feature>
<dbReference type="EMBL" id="JADPKZ010000028">
    <property type="protein sequence ID" value="MBF8376796.1"/>
    <property type="molecule type" value="Genomic_DNA"/>
</dbReference>
<feature type="compositionally biased region" description="Basic and acidic residues" evidence="1">
    <location>
        <begin position="972"/>
        <end position="985"/>
    </location>
</feature>
<feature type="compositionally biased region" description="Polar residues" evidence="1">
    <location>
        <begin position="612"/>
        <end position="632"/>
    </location>
</feature>
<evidence type="ECO:0008006" key="5">
    <source>
        <dbReference type="Google" id="ProtNLM"/>
    </source>
</evidence>
<feature type="compositionally biased region" description="Basic and acidic residues" evidence="1">
    <location>
        <begin position="1065"/>
        <end position="1077"/>
    </location>
</feature>
<feature type="region of interest" description="Disordered" evidence="1">
    <location>
        <begin position="478"/>
        <end position="501"/>
    </location>
</feature>
<evidence type="ECO:0000313" key="4">
    <source>
        <dbReference type="Proteomes" id="UP000642910"/>
    </source>
</evidence>
<proteinExistence type="predicted"/>
<feature type="transmembrane region" description="Helical" evidence="2">
    <location>
        <begin position="163"/>
        <end position="182"/>
    </location>
</feature>
<feature type="compositionally biased region" description="Polar residues" evidence="1">
    <location>
        <begin position="1013"/>
        <end position="1028"/>
    </location>
</feature>
<feature type="compositionally biased region" description="Basic and acidic residues" evidence="1">
    <location>
        <begin position="778"/>
        <end position="793"/>
    </location>
</feature>
<feature type="compositionally biased region" description="Polar residues" evidence="1">
    <location>
        <begin position="856"/>
        <end position="871"/>
    </location>
</feature>
<feature type="compositionally biased region" description="Low complexity" evidence="1">
    <location>
        <begin position="553"/>
        <end position="579"/>
    </location>
</feature>
<organism evidence="3 4">
    <name type="scientific">Alicyclobacillus mali</name>
    <name type="common">ex Roth et al. 2021</name>
    <dbReference type="NCBI Taxonomy" id="1123961"/>
    <lineage>
        <taxon>Bacteria</taxon>
        <taxon>Bacillati</taxon>
        <taxon>Bacillota</taxon>
        <taxon>Bacilli</taxon>
        <taxon>Bacillales</taxon>
        <taxon>Alicyclobacillaceae</taxon>
        <taxon>Alicyclobacillus</taxon>
    </lineage>
</organism>
<feature type="compositionally biased region" description="Basic and acidic residues" evidence="1">
    <location>
        <begin position="478"/>
        <end position="490"/>
    </location>
</feature>
<evidence type="ECO:0000256" key="2">
    <source>
        <dbReference type="SAM" id="Phobius"/>
    </source>
</evidence>
<feature type="compositionally biased region" description="Basic and acidic residues" evidence="1">
    <location>
        <begin position="816"/>
        <end position="835"/>
    </location>
</feature>
<feature type="transmembrane region" description="Helical" evidence="2">
    <location>
        <begin position="136"/>
        <end position="157"/>
    </location>
</feature>
<feature type="compositionally biased region" description="Polar residues" evidence="1">
    <location>
        <begin position="527"/>
        <end position="550"/>
    </location>
</feature>
<keyword evidence="2" id="KW-0812">Transmembrane</keyword>
<evidence type="ECO:0000256" key="1">
    <source>
        <dbReference type="SAM" id="MobiDB-lite"/>
    </source>
</evidence>
<feature type="compositionally biased region" description="Basic and acidic residues" evidence="1">
    <location>
        <begin position="875"/>
        <end position="889"/>
    </location>
</feature>
<sequence length="1077" mass="116579">MMVITGDGTPPVEASSTAIASDTGALPSIHEVVTSSAASNTLFGYSNPTSPFPGWQHPSPNNYTFTLPPEGWWNTLFGGGAIKQVANFIADLVSQALAWAFHIVITIAVDFTNPAWLVTPIANRMGASFSQAYSNVFLRLLPFLCLAVAIYMVWHYLRGHNTKILTALFTTTAMAGLLFAFFTHFSAIFQVVNNLSENLDNTVSEAIESVADLSASTIYDAAWDIYVLEPWELAQFGHESNNLAKFNVSSAVVGQSYTTDSGDSATIQPGDNWVVLFMKNTTAQARDSLLNDILNTSQPFAETSWTSTSVKNANPYNNIIFLLVMFVLGLPCLVFLAFMAFMLFGLELAFLFSAFMGIFVLPLGFVPEIGWWMVQKWVKKSLGFLLLKLANVIYMAITFLLVTIVMDSVSLTGDEATLITGAITSGLIFLGALMMRHQLFYIFVQPIVARVENGASSNGDEKQASLTDEWRRRAREAWNRRWDSQGRQDDDNQNNQGGSGSLVQKTLSAAFSTAYRGGGTGGHGTPFSGNANSTTSSRWTSPGAQNSDGSGNPGSATGGASMSGASSTASSPAPSSSSTGDRDDDDTQGPSLKLQPNLLKDDRDDHAAQGSLVRSKTNISETSVQLGASQPSDEPVATVEEEANVAEAENSDVVEKAQTPDRDMAVSVPLKDKVAETTGLHSENREEGGASSSVPNNERQQNDEPLNRHPEAEEEMEVAALADAFATPDLASRAEVSSARRRMTDESGEEPETTLEGEREEDVPSQQLVSEAFVAPEPESRSSDHPEINEWRVENSPTALDGSRNSDESMVTSPDSKARREETPAVERAVERPDEAYDEAGALARSFDTPAPIQAEATQASHRALSETPTEPMTDEIRTVTMDEAHAHEAAPASQVNAQDHDSVISDDPKSPTHMKIGGPRVDAGSHTEVPADDTEKTNAAKSDATLSSGFSRASEPVASDHPVSVPSATIRRSEVSHDAERVQDESLAPTQSRDRQHKPGPVIRLQPKEQSKSVQAPKTPRVQSSNRPGKHERSDANRRIPPGVSSRPAQHPRQWARMGQPLRFDPRRNRNPRDNA</sequence>
<reference evidence="3 4" key="1">
    <citation type="submission" date="2020-11" db="EMBL/GenBank/DDBJ databases">
        <title>Genomic insight of Alicyclobacillus mali FL 18 reveals a new arsenic-resistant strain, with potential in environmental biotechnology.</title>
        <authorList>
            <person name="Fiorentino G."/>
            <person name="Gallo G."/>
            <person name="Aulitto M."/>
        </authorList>
    </citation>
    <scope>NUCLEOTIDE SEQUENCE [LARGE SCALE GENOMIC DNA]</scope>
    <source>
        <strain evidence="3 4">FL 18</strain>
    </source>
</reference>
<keyword evidence="4" id="KW-1185">Reference proteome</keyword>
<gene>
    <name evidence="3" type="ORF">IW967_02770</name>
</gene>
<accession>A0ABS0F0K0</accession>
<dbReference type="RefSeq" id="WP_195867046.1">
    <property type="nucleotide sequence ID" value="NZ_JADPKZ010000028.1"/>
</dbReference>
<feature type="region of interest" description="Disordered" evidence="1">
    <location>
        <begin position="514"/>
        <end position="1077"/>
    </location>
</feature>
<comment type="caution">
    <text evidence="3">The sequence shown here is derived from an EMBL/GenBank/DDBJ whole genome shotgun (WGS) entry which is preliminary data.</text>
</comment>
<feature type="transmembrane region" description="Helical" evidence="2">
    <location>
        <begin position="385"/>
        <end position="406"/>
    </location>
</feature>
<protein>
    <recommendedName>
        <fullName evidence="5">TrbL/VirB6 plasmid conjugal transfer protein</fullName>
    </recommendedName>
</protein>
<evidence type="ECO:0000313" key="3">
    <source>
        <dbReference type="EMBL" id="MBF8376796.1"/>
    </source>
</evidence>
<feature type="transmembrane region" description="Helical" evidence="2">
    <location>
        <begin position="418"/>
        <end position="435"/>
    </location>
</feature>
<feature type="compositionally biased region" description="Polar residues" evidence="1">
    <location>
        <begin position="940"/>
        <end position="952"/>
    </location>
</feature>
<dbReference type="Proteomes" id="UP000642910">
    <property type="component" value="Unassembled WGS sequence"/>
</dbReference>
<feature type="compositionally biased region" description="Acidic residues" evidence="1">
    <location>
        <begin position="639"/>
        <end position="652"/>
    </location>
</feature>
<feature type="compositionally biased region" description="Acidic residues" evidence="1">
    <location>
        <begin position="746"/>
        <end position="763"/>
    </location>
</feature>
<feature type="compositionally biased region" description="Basic and acidic residues" evidence="1">
    <location>
        <begin position="653"/>
        <end position="675"/>
    </location>
</feature>
<feature type="transmembrane region" description="Helical" evidence="2">
    <location>
        <begin position="350"/>
        <end position="373"/>
    </location>
</feature>
<keyword evidence="2" id="KW-0472">Membrane</keyword>
<feature type="compositionally biased region" description="Basic and acidic residues" evidence="1">
    <location>
        <begin position="1030"/>
        <end position="1039"/>
    </location>
</feature>
<feature type="compositionally biased region" description="Basic and acidic residues" evidence="1">
    <location>
        <begin position="899"/>
        <end position="911"/>
    </location>
</feature>
<feature type="transmembrane region" description="Helical" evidence="2">
    <location>
        <begin position="96"/>
        <end position="116"/>
    </location>
</feature>
<keyword evidence="2" id="KW-1133">Transmembrane helix</keyword>
<feature type="compositionally biased region" description="Polar residues" evidence="1">
    <location>
        <begin position="690"/>
        <end position="699"/>
    </location>
</feature>
<feature type="transmembrane region" description="Helical" evidence="2">
    <location>
        <begin position="319"/>
        <end position="344"/>
    </location>
</feature>